<organism evidence="2 3">
    <name type="scientific">Psilocybe cyanescens</name>
    <dbReference type="NCBI Taxonomy" id="93625"/>
    <lineage>
        <taxon>Eukaryota</taxon>
        <taxon>Fungi</taxon>
        <taxon>Dikarya</taxon>
        <taxon>Basidiomycota</taxon>
        <taxon>Agaricomycotina</taxon>
        <taxon>Agaricomycetes</taxon>
        <taxon>Agaricomycetidae</taxon>
        <taxon>Agaricales</taxon>
        <taxon>Agaricineae</taxon>
        <taxon>Strophariaceae</taxon>
        <taxon>Psilocybe</taxon>
    </lineage>
</organism>
<dbReference type="Proteomes" id="UP000283269">
    <property type="component" value="Unassembled WGS sequence"/>
</dbReference>
<comment type="caution">
    <text evidence="2">The sequence shown here is derived from an EMBL/GenBank/DDBJ whole genome shotgun (WGS) entry which is preliminary data.</text>
</comment>
<reference evidence="2 3" key="1">
    <citation type="journal article" date="2018" name="Evol. Lett.">
        <title>Horizontal gene cluster transfer increased hallucinogenic mushroom diversity.</title>
        <authorList>
            <person name="Reynolds H.T."/>
            <person name="Vijayakumar V."/>
            <person name="Gluck-Thaler E."/>
            <person name="Korotkin H.B."/>
            <person name="Matheny P.B."/>
            <person name="Slot J.C."/>
        </authorList>
    </citation>
    <scope>NUCLEOTIDE SEQUENCE [LARGE SCALE GENOMIC DNA]</scope>
    <source>
        <strain evidence="2 3">2631</strain>
    </source>
</reference>
<feature type="region of interest" description="Disordered" evidence="1">
    <location>
        <begin position="8"/>
        <end position="40"/>
    </location>
</feature>
<dbReference type="EMBL" id="NHYD01001402">
    <property type="protein sequence ID" value="PPQ91288.1"/>
    <property type="molecule type" value="Genomic_DNA"/>
</dbReference>
<evidence type="ECO:0000313" key="3">
    <source>
        <dbReference type="Proteomes" id="UP000283269"/>
    </source>
</evidence>
<feature type="compositionally biased region" description="Basic and acidic residues" evidence="1">
    <location>
        <begin position="8"/>
        <end position="30"/>
    </location>
</feature>
<name>A0A409XKL4_PSICY</name>
<dbReference type="AlphaFoldDB" id="A0A409XKL4"/>
<proteinExistence type="predicted"/>
<dbReference type="InParanoid" id="A0A409XKL4"/>
<accession>A0A409XKL4</accession>
<protein>
    <submittedName>
        <fullName evidence="2">Uncharacterized protein</fullName>
    </submittedName>
</protein>
<evidence type="ECO:0000256" key="1">
    <source>
        <dbReference type="SAM" id="MobiDB-lite"/>
    </source>
</evidence>
<dbReference type="OrthoDB" id="10687818at2759"/>
<evidence type="ECO:0000313" key="2">
    <source>
        <dbReference type="EMBL" id="PPQ91288.1"/>
    </source>
</evidence>
<keyword evidence="3" id="KW-1185">Reference proteome</keyword>
<sequence length="548" mass="61268">MAVGLYIQRDKRPESKFRRSAEVDDQKDAEAQSGLPYMHPSSNGSKAAIAIPTEIWTKIFHWSLYFHSAGESSAEPHSYPYPSPSLSHNPLIITQVCQYWREIVFKDATFWTRIYIRVRSKSSEYASQVMLLQEWIDRSKDLPLSLTVVGEREEPLADEKVPTPIEICDFVKRNHTRWHTLDITFSPIISRQYHTDILPLGDFPELQSLTLRAAEIGRNRYRPPRVTITAPKLSQMRVVGSMYVGGTSRSLPADSQHRDSSPYLTTKKAIIHEQHVIGFMRSFSKDEQNLHGGESDEVAVEEIYYTNECEPATNPASFEHLQITLSNLTSFTAKFGAPSNCTSLLSHMQCSSLTTLDLVVGGQGPPSLVDIGDFITRNGGYLQVLRLSAVDVHEGEMLDVLGTHGRNLKELHLVHIEGARPTGSFISNETFTRLTLPTPTVDAHAGDVYRKCILPNLSKFSYIGHTKDLTLSCIWEMLESRTTTLLSRGNEGRTANGVVMDGFILKSKDCFSAEDPKVVKSLQGLLDEGHTDLHIEASGKPIVPSNRS</sequence>
<gene>
    <name evidence="2" type="ORF">CVT25_006231</name>
</gene>